<feature type="repeat" description="WD" evidence="14">
    <location>
        <begin position="200"/>
        <end position="243"/>
    </location>
</feature>
<dbReference type="PROSITE" id="PS50294">
    <property type="entry name" value="WD_REPEATS_REGION"/>
    <property type="match status" value="4"/>
</dbReference>
<feature type="compositionally biased region" description="Acidic residues" evidence="15">
    <location>
        <begin position="904"/>
        <end position="914"/>
    </location>
</feature>
<feature type="repeat" description="WD" evidence="14">
    <location>
        <begin position="157"/>
        <end position="199"/>
    </location>
</feature>
<name>A0A818R9D3_9BILA</name>
<dbReference type="InterPro" id="IPR056176">
    <property type="entry name" value="TPR_COPA_B"/>
</dbReference>
<evidence type="ECO:0000256" key="9">
    <source>
        <dbReference type="ARBA" id="ARBA00023034"/>
    </source>
</evidence>
<accession>A0A818R9D3</accession>
<evidence type="ECO:0000256" key="8">
    <source>
        <dbReference type="ARBA" id="ARBA00022927"/>
    </source>
</evidence>
<dbReference type="PANTHER" id="PTHR19876">
    <property type="entry name" value="COATOMER"/>
    <property type="match status" value="1"/>
</dbReference>
<feature type="region of interest" description="Disordered" evidence="15">
    <location>
        <begin position="879"/>
        <end position="914"/>
    </location>
</feature>
<proteinExistence type="inferred from homology"/>
<keyword evidence="3 13" id="KW-0813">Transport</keyword>
<dbReference type="CDD" id="cd22947">
    <property type="entry name" value="Coatomer_WDAD_beta-like"/>
    <property type="match status" value="1"/>
</dbReference>
<dbReference type="Gene3D" id="2.130.10.10">
    <property type="entry name" value="YVTN repeat-like/Quinoprotein amine dehydrogenase"/>
    <property type="match status" value="1"/>
</dbReference>
<protein>
    <recommendedName>
        <fullName evidence="13">Coatomer subunit beta'</fullName>
    </recommendedName>
</protein>
<feature type="compositionally biased region" description="Acidic residues" evidence="15">
    <location>
        <begin position="881"/>
        <end position="891"/>
    </location>
</feature>
<dbReference type="FunFam" id="1.25.40.470:FF:000001">
    <property type="entry name" value="Coatomer subunit beta"/>
    <property type="match status" value="1"/>
</dbReference>
<keyword evidence="8 13" id="KW-0653">Protein transport</keyword>
<comment type="caution">
    <text evidence="18">The sequence shown here is derived from an EMBL/GenBank/DDBJ whole genome shotgun (WGS) entry which is preliminary data.</text>
</comment>
<dbReference type="GO" id="GO:0005198">
    <property type="term" value="F:structural molecule activity"/>
    <property type="evidence" value="ECO:0007669"/>
    <property type="project" value="UniProtKB-UniRule"/>
</dbReference>
<keyword evidence="7 13" id="KW-0931">ER-Golgi transport</keyword>
<feature type="domain" description="COPA/B TPR" evidence="17">
    <location>
        <begin position="614"/>
        <end position="794"/>
    </location>
</feature>
<dbReference type="SUPFAM" id="SSF50978">
    <property type="entry name" value="WD40 repeat-like"/>
    <property type="match status" value="2"/>
</dbReference>
<evidence type="ECO:0000256" key="5">
    <source>
        <dbReference type="ARBA" id="ARBA00022574"/>
    </source>
</evidence>
<reference evidence="18" key="1">
    <citation type="submission" date="2021-02" db="EMBL/GenBank/DDBJ databases">
        <authorList>
            <person name="Nowell W R."/>
        </authorList>
    </citation>
    <scope>NUCLEOTIDE SEQUENCE</scope>
</reference>
<dbReference type="EMBL" id="CAJNYT010004318">
    <property type="protein sequence ID" value="CAF3653305.1"/>
    <property type="molecule type" value="Genomic_DNA"/>
</dbReference>
<dbReference type="InterPro" id="IPR016453">
    <property type="entry name" value="COPB2"/>
</dbReference>
<dbReference type="Pfam" id="PF00400">
    <property type="entry name" value="WD40"/>
    <property type="match status" value="4"/>
</dbReference>
<dbReference type="GO" id="GO:0030126">
    <property type="term" value="C:COPI vesicle coat"/>
    <property type="evidence" value="ECO:0007669"/>
    <property type="project" value="TreeGrafter"/>
</dbReference>
<evidence type="ECO:0000256" key="10">
    <source>
        <dbReference type="ARBA" id="ARBA00023136"/>
    </source>
</evidence>
<feature type="repeat" description="WD" evidence="14">
    <location>
        <begin position="114"/>
        <end position="146"/>
    </location>
</feature>
<dbReference type="InterPro" id="IPR050844">
    <property type="entry name" value="Coatomer_complex_subunit"/>
</dbReference>
<comment type="subunit">
    <text evidence="13">Oligomeric complex that consists of at least the alpha, beta, beta', gamma, delta, epsilon and zeta subunits.</text>
</comment>
<gene>
    <name evidence="18" type="ORF">GRG538_LOCUS25319</name>
</gene>
<comment type="function">
    <text evidence="12 13">The coatomer is a cytosolic protein complex that binds to dilysine motifs and reversibly associates with Golgi non-clathrin-coated vesicles, which further mediate biosynthetic protein transport from the ER, via the Golgi up to the trans Golgi network. Coatomer complex is required for budding from Golgi membranes, and is essential for the retrograde Golgi-to-ER transport of dilysine-tagged proteins.</text>
</comment>
<organism evidence="18 19">
    <name type="scientific">Rotaria socialis</name>
    <dbReference type="NCBI Taxonomy" id="392032"/>
    <lineage>
        <taxon>Eukaryota</taxon>
        <taxon>Metazoa</taxon>
        <taxon>Spiralia</taxon>
        <taxon>Gnathifera</taxon>
        <taxon>Rotifera</taxon>
        <taxon>Eurotatoria</taxon>
        <taxon>Bdelloidea</taxon>
        <taxon>Philodinida</taxon>
        <taxon>Philodinidae</taxon>
        <taxon>Rotaria</taxon>
    </lineage>
</organism>
<comment type="similarity">
    <text evidence="2 13">Belongs to the WD repeat COPB2 family.</text>
</comment>
<dbReference type="Gene3D" id="1.25.40.470">
    <property type="match status" value="1"/>
</dbReference>
<dbReference type="GO" id="GO:0006886">
    <property type="term" value="P:intracellular protein transport"/>
    <property type="evidence" value="ECO:0007669"/>
    <property type="project" value="UniProtKB-UniRule"/>
</dbReference>
<evidence type="ECO:0000256" key="14">
    <source>
        <dbReference type="PROSITE-ProRule" id="PRU00221"/>
    </source>
</evidence>
<dbReference type="GO" id="GO:0006890">
    <property type="term" value="P:retrograde vesicle-mediated transport, Golgi to endoplasmic reticulum"/>
    <property type="evidence" value="ECO:0007669"/>
    <property type="project" value="TreeGrafter"/>
</dbReference>
<evidence type="ECO:0000256" key="6">
    <source>
        <dbReference type="ARBA" id="ARBA00022737"/>
    </source>
</evidence>
<dbReference type="InterPro" id="IPR015943">
    <property type="entry name" value="WD40/YVTN_repeat-like_dom_sf"/>
</dbReference>
<dbReference type="Pfam" id="PF04053">
    <property type="entry name" value="B-prop_COPA_B_2nd"/>
    <property type="match status" value="1"/>
</dbReference>
<evidence type="ECO:0000256" key="4">
    <source>
        <dbReference type="ARBA" id="ARBA00022490"/>
    </source>
</evidence>
<evidence type="ECO:0000256" key="1">
    <source>
        <dbReference type="ARBA" id="ARBA00004347"/>
    </source>
</evidence>
<comment type="subcellular location">
    <subcellularLocation>
        <location evidence="1 13">Cytoplasmic vesicle</location>
        <location evidence="1 13">COPI-coated vesicle membrane</location>
        <topology evidence="1 13">Peripheral membrane protein</topology>
        <orientation evidence="1 13">Cytoplasmic side</orientation>
    </subcellularLocation>
    <subcellularLocation>
        <location evidence="13">Golgi apparatus membrane</location>
        <topology evidence="13">Peripheral membrane protein</topology>
        <orientation evidence="13">Cytoplasmic side</orientation>
    </subcellularLocation>
    <text evidence="13">The coatomer is cytoplasmic or polymerized on the cytoplasmic side of the Golgi, as well as on the vesicles/buds originating from it.</text>
</comment>
<dbReference type="Pfam" id="PF23953">
    <property type="entry name" value="TPR_COPA_B"/>
    <property type="match status" value="1"/>
</dbReference>
<evidence type="ECO:0000256" key="2">
    <source>
        <dbReference type="ARBA" id="ARBA00010844"/>
    </source>
</evidence>
<evidence type="ECO:0000259" key="16">
    <source>
        <dbReference type="Pfam" id="PF04053"/>
    </source>
</evidence>
<dbReference type="PANTHER" id="PTHR19876:SF2">
    <property type="entry name" value="COATOMER SUBUNIT BETA"/>
    <property type="match status" value="1"/>
</dbReference>
<keyword evidence="11 13" id="KW-0968">Cytoplasmic vesicle</keyword>
<feature type="repeat" description="WD" evidence="14">
    <location>
        <begin position="244"/>
        <end position="285"/>
    </location>
</feature>
<evidence type="ECO:0000256" key="3">
    <source>
        <dbReference type="ARBA" id="ARBA00022448"/>
    </source>
</evidence>
<dbReference type="GO" id="GO:0000139">
    <property type="term" value="C:Golgi membrane"/>
    <property type="evidence" value="ECO:0007669"/>
    <property type="project" value="UniProtKB-SubCell"/>
</dbReference>
<dbReference type="CDD" id="cd00200">
    <property type="entry name" value="WD40"/>
    <property type="match status" value="1"/>
</dbReference>
<dbReference type="SMART" id="SM00320">
    <property type="entry name" value="WD40"/>
    <property type="match status" value="6"/>
</dbReference>
<dbReference type="GO" id="GO:0006888">
    <property type="term" value="P:endoplasmic reticulum to Golgi vesicle-mediated transport"/>
    <property type="evidence" value="ECO:0007669"/>
    <property type="project" value="TreeGrafter"/>
</dbReference>
<keyword evidence="6" id="KW-0677">Repeat</keyword>
<dbReference type="PIRSF" id="PIRSF005567">
    <property type="entry name" value="Coatomer_beta'_subunit"/>
    <property type="match status" value="1"/>
</dbReference>
<dbReference type="GO" id="GO:0006891">
    <property type="term" value="P:intra-Golgi vesicle-mediated transport"/>
    <property type="evidence" value="ECO:0007669"/>
    <property type="project" value="TreeGrafter"/>
</dbReference>
<dbReference type="InterPro" id="IPR036322">
    <property type="entry name" value="WD40_repeat_dom_sf"/>
</dbReference>
<keyword evidence="4 13" id="KW-0963">Cytoplasm</keyword>
<dbReference type="InterPro" id="IPR001680">
    <property type="entry name" value="WD40_rpt"/>
</dbReference>
<keyword evidence="5 14" id="KW-0853">WD repeat</keyword>
<evidence type="ECO:0000256" key="12">
    <source>
        <dbReference type="ARBA" id="ARBA00025536"/>
    </source>
</evidence>
<sequence>MPLRLDVKRKLSVRSDRVKCVDIHPNEPWILVTLFNGQAHIYNHETQVYFLTLFNGQAHIYNHETQQLIKTFEICSVPVRAGKFVVRKNWAITGSDDMCVRIYNYNTLERLHKFEAHSDYIRSIAVHPTQSYILTSSDDTTIKLWDWDAKWALKQTFEGHMHYVMHIAINPKDNNTFASASLDRTVKVWQLGSSQPNFTLEGHEKGANCVDYYPGGDKPYLVSGGDDCRIKIWDYQNKTCVQTLEGHAQNISTVVFHPELPIILSGSEDGTIKLWHSNTYRLESTLNYGLERCWSIACLHGSNNVALGYDEGTMMIKLGREEPAMSMDASSGKIVWAKHCEIQQVNLKQLSSEQQLRDGEKVPLNVKELGSCEIYPQTLSHSPNGRFVVVCGDGEYIIYTAMTLRNKSYGNAMEFVWSEDSSEYAIRDGNLVKIFKNFKEKKTFKPETGADAIFGGHLFGVRSNSGLTFYDWETTSLIRRIEIAPKTIYWSQTGELACIATEESYYILRYNPQAIVAASTNKDLISEDGIEDAFDALSEISEVIKTGIWVGDCFIYTNSLNRINYYVGGEIVTVSHLDKVMYLLGYMSNENRLYLGDKDMSIVSFELSLSVLEYQTAVMRKDFATADQVLPAITKEQRTRVAHFLEKQGFRQQALTVTLDTEHKFELALHLGNLQVCHELAVELDNEQKWLQLSDVATKQGDFSLVQECLTRAQSFGSLILLASASSDQQLMSTIGEQSRKAGQFNIAFLSNFVLGKLDQCLDILIENQRLPEAAFFSRTYLPSQINRVVGLWREKLKELNMERAAQTLANPTDYKNLFPGFIDTNKTEQFLKQNKETTSARNYPVQLPNWERNPIAEMKEAEENGQFSYIPIQSSQIITDDNEDNFDDANETSTQSTIKDLRLDDDDEFLNDT</sequence>
<dbReference type="PRINTS" id="PR00320">
    <property type="entry name" value="GPROTEINBRPT"/>
</dbReference>
<dbReference type="PROSITE" id="PS50082">
    <property type="entry name" value="WD_REPEATS_2"/>
    <property type="match status" value="4"/>
</dbReference>
<keyword evidence="10 13" id="KW-0472">Membrane</keyword>
<evidence type="ECO:0000256" key="15">
    <source>
        <dbReference type="SAM" id="MobiDB-lite"/>
    </source>
</evidence>
<evidence type="ECO:0000313" key="19">
    <source>
        <dbReference type="Proteomes" id="UP000663872"/>
    </source>
</evidence>
<feature type="domain" description="COPA/B second beta-propeller" evidence="16">
    <location>
        <begin position="341"/>
        <end position="597"/>
    </location>
</feature>
<dbReference type="AlphaFoldDB" id="A0A818R9D3"/>
<evidence type="ECO:0000256" key="11">
    <source>
        <dbReference type="ARBA" id="ARBA00023329"/>
    </source>
</evidence>
<dbReference type="FunFam" id="2.130.10.10:FF:000016">
    <property type="entry name" value="Coatomer alpha subunit, putative"/>
    <property type="match status" value="1"/>
</dbReference>
<dbReference type="Proteomes" id="UP000663872">
    <property type="component" value="Unassembled WGS sequence"/>
</dbReference>
<evidence type="ECO:0000256" key="13">
    <source>
        <dbReference type="PIRNR" id="PIRNR005567"/>
    </source>
</evidence>
<dbReference type="InterPro" id="IPR006692">
    <property type="entry name" value="Beta-prop_COPA/B_2nd"/>
</dbReference>
<dbReference type="InterPro" id="IPR020472">
    <property type="entry name" value="WD40_PAC1"/>
</dbReference>
<evidence type="ECO:0000259" key="17">
    <source>
        <dbReference type="Pfam" id="PF23953"/>
    </source>
</evidence>
<keyword evidence="9 13" id="KW-0333">Golgi apparatus</keyword>
<evidence type="ECO:0000256" key="7">
    <source>
        <dbReference type="ARBA" id="ARBA00022892"/>
    </source>
</evidence>
<evidence type="ECO:0000313" key="18">
    <source>
        <dbReference type="EMBL" id="CAF3653305.1"/>
    </source>
</evidence>